<dbReference type="AlphaFoldDB" id="A0AAD5XX27"/>
<accession>A0AAD5XX27</accession>
<protein>
    <submittedName>
        <fullName evidence="2">Uncharacterized protein</fullName>
    </submittedName>
</protein>
<comment type="caution">
    <text evidence="2">The sequence shown here is derived from an EMBL/GenBank/DDBJ whole genome shotgun (WGS) entry which is preliminary data.</text>
</comment>
<reference evidence="2" key="1">
    <citation type="submission" date="2020-05" db="EMBL/GenBank/DDBJ databases">
        <title>Phylogenomic resolution of chytrid fungi.</title>
        <authorList>
            <person name="Stajich J.E."/>
            <person name="Amses K."/>
            <person name="Simmons R."/>
            <person name="Seto K."/>
            <person name="Myers J."/>
            <person name="Bonds A."/>
            <person name="Quandt C.A."/>
            <person name="Barry K."/>
            <person name="Liu P."/>
            <person name="Grigoriev I."/>
            <person name="Longcore J.E."/>
            <person name="James T.Y."/>
        </authorList>
    </citation>
    <scope>NUCLEOTIDE SEQUENCE</scope>
    <source>
        <strain evidence="2">JEL0476</strain>
    </source>
</reference>
<keyword evidence="1" id="KW-1133">Transmembrane helix</keyword>
<keyword evidence="1" id="KW-0472">Membrane</keyword>
<evidence type="ECO:0000313" key="2">
    <source>
        <dbReference type="EMBL" id="KAJ3215628.1"/>
    </source>
</evidence>
<evidence type="ECO:0000313" key="3">
    <source>
        <dbReference type="Proteomes" id="UP001211065"/>
    </source>
</evidence>
<dbReference type="Proteomes" id="UP001211065">
    <property type="component" value="Unassembled WGS sequence"/>
</dbReference>
<feature type="transmembrane region" description="Helical" evidence="1">
    <location>
        <begin position="112"/>
        <end position="133"/>
    </location>
</feature>
<feature type="transmembrane region" description="Helical" evidence="1">
    <location>
        <begin position="25"/>
        <end position="46"/>
    </location>
</feature>
<proteinExistence type="predicted"/>
<keyword evidence="3" id="KW-1185">Reference proteome</keyword>
<dbReference type="EMBL" id="JADGJW010000530">
    <property type="protein sequence ID" value="KAJ3215628.1"/>
    <property type="molecule type" value="Genomic_DNA"/>
</dbReference>
<feature type="transmembrane region" description="Helical" evidence="1">
    <location>
        <begin position="182"/>
        <end position="203"/>
    </location>
</feature>
<gene>
    <name evidence="2" type="ORF">HK099_006281</name>
</gene>
<keyword evidence="1" id="KW-0812">Transmembrane</keyword>
<organism evidence="2 3">
    <name type="scientific">Clydaea vesicula</name>
    <dbReference type="NCBI Taxonomy" id="447962"/>
    <lineage>
        <taxon>Eukaryota</taxon>
        <taxon>Fungi</taxon>
        <taxon>Fungi incertae sedis</taxon>
        <taxon>Chytridiomycota</taxon>
        <taxon>Chytridiomycota incertae sedis</taxon>
        <taxon>Chytridiomycetes</taxon>
        <taxon>Lobulomycetales</taxon>
        <taxon>Lobulomycetaceae</taxon>
        <taxon>Clydaea</taxon>
    </lineage>
</organism>
<sequence length="309" mass="35451">MSGNNTISGNNTNDSNNNNTRILKVWLFVEAVFALVSFGIKIFVYLETKMFSETILKRSQFQTNLHDSKAYDSNSSYPFVHFNSTSGHVSTWEAFKKHQEENKVFFILNKSYFLVPTIFAIVLTSYFCYKFYLPKLSLIKNNFDELMTFFFSSGLFNLISFLALYIIFAIVTSVSVDFRDFYSVKISVFATAVRYSLFLLFLYQVRRLASEEIPIFIPKRKNDIYSYPASSSSTIHSIRNKWSTTERDLTPTKSNYSLSNFAKNSTGETSLALTYGDLVNNAGSTSMGAFNRPGIIINYDEFERNQSTF</sequence>
<feature type="transmembrane region" description="Helical" evidence="1">
    <location>
        <begin position="154"/>
        <end position="176"/>
    </location>
</feature>
<name>A0AAD5XX27_9FUNG</name>
<evidence type="ECO:0000256" key="1">
    <source>
        <dbReference type="SAM" id="Phobius"/>
    </source>
</evidence>